<feature type="coiled-coil region" evidence="5">
    <location>
        <begin position="537"/>
        <end position="690"/>
    </location>
</feature>
<evidence type="ECO:0000256" key="1">
    <source>
        <dbReference type="ARBA" id="ARBA00023054"/>
    </source>
</evidence>
<reference evidence="7 8" key="1">
    <citation type="journal article" date="2020" name="IScience">
        <title>Genome Sequencing of the Endangered Kingdonia uniflora (Circaeasteraceae, Ranunculales) Reveals Potential Mechanisms of Evolutionary Specialization.</title>
        <authorList>
            <person name="Sun Y."/>
            <person name="Deng T."/>
            <person name="Zhang A."/>
            <person name="Moore M.J."/>
            <person name="Landis J.B."/>
            <person name="Lin N."/>
            <person name="Zhang H."/>
            <person name="Zhang X."/>
            <person name="Huang J."/>
            <person name="Zhang X."/>
            <person name="Sun H."/>
            <person name="Wang H."/>
        </authorList>
    </citation>
    <scope>NUCLEOTIDE SEQUENCE [LARGE SCALE GENOMIC DNA]</scope>
    <source>
        <strain evidence="7">TB1705</strain>
        <tissue evidence="7">Leaf</tissue>
    </source>
</reference>
<feature type="coiled-coil region" evidence="5">
    <location>
        <begin position="194"/>
        <end position="256"/>
    </location>
</feature>
<evidence type="ECO:0000256" key="6">
    <source>
        <dbReference type="SAM" id="MobiDB-lite"/>
    </source>
</evidence>
<comment type="subcellular location">
    <subcellularLocation>
        <location evidence="3">Nucleus lamina</location>
    </subcellularLocation>
</comment>
<evidence type="ECO:0000256" key="2">
    <source>
        <dbReference type="ARBA" id="ARBA00023242"/>
    </source>
</evidence>
<feature type="compositionally biased region" description="Basic and acidic residues" evidence="6">
    <location>
        <begin position="1091"/>
        <end position="1112"/>
    </location>
</feature>
<keyword evidence="1 5" id="KW-0175">Coiled coil</keyword>
<dbReference type="Proteomes" id="UP000541444">
    <property type="component" value="Unassembled WGS sequence"/>
</dbReference>
<dbReference type="Gene3D" id="2.30.42.10">
    <property type="match status" value="1"/>
</dbReference>
<keyword evidence="2" id="KW-0539">Nucleus</keyword>
<evidence type="ECO:0000313" key="8">
    <source>
        <dbReference type="Proteomes" id="UP000541444"/>
    </source>
</evidence>
<dbReference type="SUPFAM" id="SSF57997">
    <property type="entry name" value="Tropomyosin"/>
    <property type="match status" value="1"/>
</dbReference>
<feature type="compositionally biased region" description="Polar residues" evidence="6">
    <location>
        <begin position="920"/>
        <end position="934"/>
    </location>
</feature>
<feature type="region of interest" description="Disordered" evidence="6">
    <location>
        <begin position="997"/>
        <end position="1040"/>
    </location>
</feature>
<feature type="coiled-coil region" evidence="5">
    <location>
        <begin position="454"/>
        <end position="491"/>
    </location>
</feature>
<feature type="compositionally biased region" description="Acidic residues" evidence="6">
    <location>
        <begin position="1276"/>
        <end position="1285"/>
    </location>
</feature>
<dbReference type="InterPro" id="IPR036034">
    <property type="entry name" value="PDZ_sf"/>
</dbReference>
<dbReference type="PANTHER" id="PTHR31908:SF11">
    <property type="entry name" value="PROTEIN CROWDED NUCLEI 1"/>
    <property type="match status" value="1"/>
</dbReference>
<evidence type="ECO:0000256" key="3">
    <source>
        <dbReference type="ARBA" id="ARBA00024186"/>
    </source>
</evidence>
<dbReference type="EMBL" id="JACGCM010001183">
    <property type="protein sequence ID" value="KAF6160031.1"/>
    <property type="molecule type" value="Genomic_DNA"/>
</dbReference>
<feature type="region of interest" description="Disordered" evidence="6">
    <location>
        <begin position="351"/>
        <end position="378"/>
    </location>
</feature>
<comment type="caution">
    <text evidence="7">The sequence shown here is derived from an EMBL/GenBank/DDBJ whole genome shotgun (WGS) entry which is preliminary data.</text>
</comment>
<proteinExistence type="inferred from homology"/>
<dbReference type="InterPro" id="IPR040418">
    <property type="entry name" value="CRWN"/>
</dbReference>
<gene>
    <name evidence="7" type="ORF">GIB67_033115</name>
</gene>
<feature type="compositionally biased region" description="Basic and acidic residues" evidence="6">
    <location>
        <begin position="351"/>
        <end position="363"/>
    </location>
</feature>
<feature type="region of interest" description="Disordered" evidence="6">
    <location>
        <begin position="141"/>
        <end position="178"/>
    </location>
</feature>
<feature type="region of interest" description="Disordered" evidence="6">
    <location>
        <begin position="774"/>
        <end position="793"/>
    </location>
</feature>
<feature type="region of interest" description="Disordered" evidence="6">
    <location>
        <begin position="1267"/>
        <end position="1320"/>
    </location>
</feature>
<dbReference type="PANTHER" id="PTHR31908">
    <property type="entry name" value="PROTEIN CROWDED NUCLEI 4"/>
    <property type="match status" value="1"/>
</dbReference>
<comment type="similarity">
    <text evidence="4">Belongs to the CRWN family.</text>
</comment>
<dbReference type="OrthoDB" id="673795at2759"/>
<sequence>MIEPLFRTSAGVGFAIPSSTVLKIVPQLIQFNKVVGAGLNLEIAPDLVANQLNVRNGALVLQVPGNSLAAKAGILPTTRGFAGNIVLGDVIAAVDKKQGFSFFLFLGIRVSKLFKLEKYISVGDVELVMMFTPQRKNWFVTPQRNGSGSKEKGVLDGPSPPTASLGGENGKNGDGSGEREVWNSFKEAGLLDEASLARKDRQAIVERVSKLENELFEYQYNMGLLLIEKKDWTSKFEELGQALAETQDLLKREQAAHLTAVSDLERRGENLRKAFGVEKQCVADLEKALHEMRAESAEMKYTSETKMAEAEALVASIGEKSLEVEAKIHAADAKLAEASRKSSEIERKLKELEARESSHRTERQSLNAERGLHESDLSKQREELRNWERTLQEREDRLVEGGRILNQREERANENDMTSKQREKDLEEALKKIEKTNLFVKKREDDVNIRLSKISEKEGEIDAMKKSVEAKEKELQAVEEKLNDRERVEIQKLLDEHNVILELKKREFHLEIDHKRKALDVELKDKVSAVELKEIEINHMEEKIGKREQALEKKLEKSKEKEREFELKFNALKETDKSIKSEVKNLEIDKKQMVTDKERLQILIVELEKKRADIEEEQLRLQKEVESLKLTEEERSEHLRLKSELKQEIDKCKHREELLLKEHESLKQEKENFEREWEILDEKRMEIKKELSQISEARTSFDKMKHSEEESLKNMKLSTEDYVKGEMEAIKQQKESFEALMEHERSVIAERVQREHEDMVRDFELRKRELETEMQNKREEMEKQLKERERAFEEQKERDLDNISYLKEVTGRDMEDMKLERARIKNEKQQVEADRQHLERQQLDIRRDIESLDNLIKKLKHQKEKFKKFVENYKSCKKCGEINSDFILYDLQSLEEMNNVEVPLQRRPEDYLKHLDPSGGPNNPTTPSQVGFGSNASGEMSFFRRCAQKILSPLKKTTVELPVTVNKETNEGILGSQNASLGTEIEFSDAQRIQSDNSNIDSKAAEVVEDSQSSEPKNGRRGKARVKRKTRTGIKKTRSMKAVVEEAKAFLGEALEPNEDNELNGNTINKDTRGDSSIANKSARPSRRKRQRDDEYKPTASEQKADGHEARSDSATTGGRKKNRQAVAPEVQPPGETRYNLRPLKIAGNAARALVLPDPKKKGKEKEAAEGVKVVSDEERLSKTITGVVPSQEAAIDDGRNTHLMQETTLNRSMEVHELSVDRVVRGNMRIICVISKQFEAVAINDSLNGEATNLADNMELSEEVNGTTEGVGEYGNDEDEYESEVGEHGAEDDVDDEDDKEEHPGEASVGKRLWTFFTT</sequence>
<dbReference type="GO" id="GO:0005652">
    <property type="term" value="C:nuclear lamina"/>
    <property type="evidence" value="ECO:0007669"/>
    <property type="project" value="UniProtKB-SubCell"/>
</dbReference>
<protein>
    <submittedName>
        <fullName evidence="7">Uncharacterized protein</fullName>
    </submittedName>
</protein>
<feature type="compositionally biased region" description="Basic residues" evidence="6">
    <location>
        <begin position="1019"/>
        <end position="1039"/>
    </location>
</feature>
<feature type="region of interest" description="Disordered" evidence="6">
    <location>
        <begin position="398"/>
        <end position="422"/>
    </location>
</feature>
<evidence type="ECO:0000256" key="4">
    <source>
        <dbReference type="ARBA" id="ARBA00024208"/>
    </source>
</evidence>
<name>A0A7J7MYM1_9MAGN</name>
<feature type="compositionally biased region" description="Polar residues" evidence="6">
    <location>
        <begin position="1063"/>
        <end position="1080"/>
    </location>
</feature>
<dbReference type="GO" id="GO:0006997">
    <property type="term" value="P:nucleus organization"/>
    <property type="evidence" value="ECO:0007669"/>
    <property type="project" value="InterPro"/>
</dbReference>
<keyword evidence="8" id="KW-1185">Reference proteome</keyword>
<feature type="region of interest" description="Disordered" evidence="6">
    <location>
        <begin position="915"/>
        <end position="934"/>
    </location>
</feature>
<accession>A0A7J7MYM1</accession>
<organism evidence="7 8">
    <name type="scientific">Kingdonia uniflora</name>
    <dbReference type="NCBI Taxonomy" id="39325"/>
    <lineage>
        <taxon>Eukaryota</taxon>
        <taxon>Viridiplantae</taxon>
        <taxon>Streptophyta</taxon>
        <taxon>Embryophyta</taxon>
        <taxon>Tracheophyta</taxon>
        <taxon>Spermatophyta</taxon>
        <taxon>Magnoliopsida</taxon>
        <taxon>Ranunculales</taxon>
        <taxon>Circaeasteraceae</taxon>
        <taxon>Kingdonia</taxon>
    </lineage>
</organism>
<evidence type="ECO:0000313" key="7">
    <source>
        <dbReference type="EMBL" id="KAF6160031.1"/>
    </source>
</evidence>
<evidence type="ECO:0000256" key="5">
    <source>
        <dbReference type="SAM" id="Coils"/>
    </source>
</evidence>
<feature type="region of interest" description="Disordered" evidence="6">
    <location>
        <begin position="1055"/>
        <end position="1141"/>
    </location>
</feature>